<dbReference type="AlphaFoldDB" id="X5H3E3"/>
<dbReference type="EMBL" id="CP007481">
    <property type="protein sequence ID" value="AHX11066.1"/>
    <property type="molecule type" value="Genomic_DNA"/>
</dbReference>
<keyword evidence="1" id="KW-0812">Transmembrane</keyword>
<sequence>MPTTGKVLIGCALGLLAVTFAAILYLVLHQCCEDKRSNDEKRKHSEHLHSIELQNVVHEDYEARRGIS</sequence>
<keyword evidence="3" id="KW-1185">Reference proteome</keyword>
<accession>X5H3E3</accession>
<feature type="transmembrane region" description="Helical" evidence="1">
    <location>
        <begin position="7"/>
        <end position="28"/>
    </location>
</feature>
<proteinExistence type="predicted"/>
<organism evidence="2 3">
    <name type="scientific">Neorickettsia helminthoeca str. Oregon</name>
    <dbReference type="NCBI Taxonomy" id="1286528"/>
    <lineage>
        <taxon>Bacteria</taxon>
        <taxon>Pseudomonadati</taxon>
        <taxon>Pseudomonadota</taxon>
        <taxon>Alphaproteobacteria</taxon>
        <taxon>Rickettsiales</taxon>
        <taxon>Anaplasmataceae</taxon>
        <taxon>Neorickettsia</taxon>
    </lineage>
</organism>
<reference evidence="2 3" key="1">
    <citation type="submission" date="2014-03" db="EMBL/GenBank/DDBJ databases">
        <title>Sequencing and Comparison of Genomes and Transcriptome Profiles of Human Ehrlichiosis Agents.</title>
        <authorList>
            <person name="Lin M."/>
            <person name="Daugherty S.C."/>
            <person name="Nagaraj S."/>
            <person name="Cheng Z."/>
            <person name="Xiong Q."/>
            <person name="Lin F.-Y."/>
            <person name="Sengamalay N."/>
            <person name="Ott S."/>
            <person name="Godinez A."/>
            <person name="Tallon L.J."/>
            <person name="Sadzewicz L."/>
            <person name="Fraser C.M."/>
            <person name="Dunning Hotopp J.C."/>
            <person name="Rikihisa Y."/>
        </authorList>
    </citation>
    <scope>NUCLEOTIDE SEQUENCE [LARGE SCALE GENOMIC DNA]</scope>
    <source>
        <strain evidence="2 3">Oregon</strain>
    </source>
</reference>
<keyword evidence="1" id="KW-0472">Membrane</keyword>
<name>X5H3E3_9RICK</name>
<evidence type="ECO:0000256" key="1">
    <source>
        <dbReference type="SAM" id="Phobius"/>
    </source>
</evidence>
<gene>
    <name evidence="2" type="ORF">NHE_0096</name>
</gene>
<evidence type="ECO:0000313" key="3">
    <source>
        <dbReference type="Proteomes" id="UP000023755"/>
    </source>
</evidence>
<keyword evidence="1" id="KW-1133">Transmembrane helix</keyword>
<dbReference type="HOGENOM" id="CLU_2789679_0_0_5"/>
<dbReference type="KEGG" id="nhm:NHE_0096"/>
<protein>
    <submittedName>
        <fullName evidence="2">Uncharacterized protein</fullName>
    </submittedName>
</protein>
<dbReference type="Proteomes" id="UP000023755">
    <property type="component" value="Chromosome"/>
</dbReference>
<evidence type="ECO:0000313" key="2">
    <source>
        <dbReference type="EMBL" id="AHX11066.1"/>
    </source>
</evidence>